<dbReference type="PROSITE" id="PS01099">
    <property type="entry name" value="COMPLEX1_24K"/>
    <property type="match status" value="1"/>
</dbReference>
<reference evidence="7" key="1">
    <citation type="submission" date="2016-10" db="EMBL/GenBank/DDBJ databases">
        <authorList>
            <person name="de Groot N.N."/>
        </authorList>
    </citation>
    <scope>NUCLEOTIDE SEQUENCE</scope>
</reference>
<dbReference type="NCBIfam" id="NF005722">
    <property type="entry name" value="PRK07539.1-2"/>
    <property type="match status" value="1"/>
</dbReference>
<evidence type="ECO:0000256" key="1">
    <source>
        <dbReference type="ARBA" id="ARBA00010643"/>
    </source>
</evidence>
<proteinExistence type="inferred from homology"/>
<keyword evidence="7" id="KW-0560">Oxidoreductase</keyword>
<comment type="similarity">
    <text evidence="1">Belongs to the complex I 24 kDa subunit family.</text>
</comment>
<dbReference type="Gene3D" id="3.40.30.10">
    <property type="entry name" value="Glutaredoxin"/>
    <property type="match status" value="1"/>
</dbReference>
<dbReference type="PANTHER" id="PTHR10371">
    <property type="entry name" value="NADH DEHYDROGENASE UBIQUINONE FLAVOPROTEIN 2, MITOCHONDRIAL"/>
    <property type="match status" value="1"/>
</dbReference>
<dbReference type="InterPro" id="IPR002023">
    <property type="entry name" value="NuoE-like"/>
</dbReference>
<dbReference type="SUPFAM" id="SSF52833">
    <property type="entry name" value="Thioredoxin-like"/>
    <property type="match status" value="1"/>
</dbReference>
<dbReference type="EC" id="1.6.5.3" evidence="7"/>
<evidence type="ECO:0000313" key="7">
    <source>
        <dbReference type="EMBL" id="SFV63289.1"/>
    </source>
</evidence>
<sequence>MISKEAQQKIDKWIEKYPSEQKQSAVMESLKIVQEENKGFLDEKQIKSVAKYLEMPEVKVQEVATFYENYNHKKVGKFQIRFCHNISCMLNGADDLISYLENKLDIKVGDVTRDGRFSLKKVECLGSCVGAPMMQIGGTYYENLTTDKLDEILDNL</sequence>
<evidence type="ECO:0000256" key="2">
    <source>
        <dbReference type="ARBA" id="ARBA00022714"/>
    </source>
</evidence>
<dbReference type="InterPro" id="IPR042128">
    <property type="entry name" value="NuoE_dom"/>
</dbReference>
<keyword evidence="5" id="KW-0411">Iron-sulfur</keyword>
<dbReference type="PIRSF" id="PIRSF000216">
    <property type="entry name" value="NADH_DH_24kDa"/>
    <property type="match status" value="1"/>
</dbReference>
<keyword evidence="2" id="KW-0001">2Fe-2S</keyword>
<protein>
    <submittedName>
        <fullName evidence="7">NADH-ubiquinone oxidoreductase chain E</fullName>
        <ecNumber evidence="7">1.6.5.3</ecNumber>
    </submittedName>
</protein>
<dbReference type="AlphaFoldDB" id="A0A1W1CC08"/>
<keyword evidence="4" id="KW-0408">Iron</keyword>
<dbReference type="EMBL" id="FPHJ01000040">
    <property type="protein sequence ID" value="SFV63289.1"/>
    <property type="molecule type" value="Genomic_DNA"/>
</dbReference>
<dbReference type="GO" id="GO:0046872">
    <property type="term" value="F:metal ion binding"/>
    <property type="evidence" value="ECO:0007669"/>
    <property type="project" value="UniProtKB-KW"/>
</dbReference>
<dbReference type="FunFam" id="1.10.10.1590:FF:000001">
    <property type="entry name" value="NADH-quinone oxidoreductase subunit E"/>
    <property type="match status" value="1"/>
</dbReference>
<dbReference type="PANTHER" id="PTHR10371:SF3">
    <property type="entry name" value="NADH DEHYDROGENASE [UBIQUINONE] FLAVOPROTEIN 2, MITOCHONDRIAL"/>
    <property type="match status" value="1"/>
</dbReference>
<dbReference type="GO" id="GO:0003954">
    <property type="term" value="F:NADH dehydrogenase activity"/>
    <property type="evidence" value="ECO:0007669"/>
    <property type="project" value="TreeGrafter"/>
</dbReference>
<organism evidence="7">
    <name type="scientific">hydrothermal vent metagenome</name>
    <dbReference type="NCBI Taxonomy" id="652676"/>
    <lineage>
        <taxon>unclassified sequences</taxon>
        <taxon>metagenomes</taxon>
        <taxon>ecological metagenomes</taxon>
    </lineage>
</organism>
<gene>
    <name evidence="7" type="ORF">MNB_SUP05-5-404</name>
</gene>
<keyword evidence="7" id="KW-0830">Ubiquinone</keyword>
<dbReference type="Pfam" id="PF01257">
    <property type="entry name" value="2Fe-2S_thioredx"/>
    <property type="match status" value="1"/>
</dbReference>
<dbReference type="Gene3D" id="1.10.10.1590">
    <property type="entry name" value="NADH-quinone oxidoreductase subunit E"/>
    <property type="match status" value="1"/>
</dbReference>
<evidence type="ECO:0000256" key="6">
    <source>
        <dbReference type="ARBA" id="ARBA00034078"/>
    </source>
</evidence>
<dbReference type="InterPro" id="IPR041921">
    <property type="entry name" value="NuoE_N"/>
</dbReference>
<dbReference type="CDD" id="cd03064">
    <property type="entry name" value="TRX_Fd_NuoE"/>
    <property type="match status" value="1"/>
</dbReference>
<name>A0A1W1CC08_9ZZZZ</name>
<dbReference type="InterPro" id="IPR036249">
    <property type="entry name" value="Thioredoxin-like_sf"/>
</dbReference>
<comment type="cofactor">
    <cofactor evidence="6">
        <name>[2Fe-2S] cluster</name>
        <dbReference type="ChEBI" id="CHEBI:190135"/>
    </cofactor>
</comment>
<evidence type="ECO:0000256" key="5">
    <source>
        <dbReference type="ARBA" id="ARBA00023014"/>
    </source>
</evidence>
<keyword evidence="3" id="KW-0479">Metal-binding</keyword>
<accession>A0A1W1CC08</accession>
<evidence type="ECO:0000256" key="4">
    <source>
        <dbReference type="ARBA" id="ARBA00023004"/>
    </source>
</evidence>
<evidence type="ECO:0000256" key="3">
    <source>
        <dbReference type="ARBA" id="ARBA00022723"/>
    </source>
</evidence>
<dbReference type="NCBIfam" id="TIGR01958">
    <property type="entry name" value="nuoE_fam"/>
    <property type="match status" value="1"/>
</dbReference>
<dbReference type="GO" id="GO:0051537">
    <property type="term" value="F:2 iron, 2 sulfur cluster binding"/>
    <property type="evidence" value="ECO:0007669"/>
    <property type="project" value="UniProtKB-KW"/>
</dbReference>